<keyword evidence="2" id="KW-1133">Transmembrane helix</keyword>
<gene>
    <name evidence="3" type="ORF">DWB68_01545</name>
</gene>
<dbReference type="RefSeq" id="WP_119423366.1">
    <property type="nucleotide sequence ID" value="NZ_QQXK01000002.1"/>
</dbReference>
<evidence type="ECO:0000256" key="2">
    <source>
        <dbReference type="SAM" id="Phobius"/>
    </source>
</evidence>
<comment type="caution">
    <text evidence="3">The sequence shown here is derived from an EMBL/GenBank/DDBJ whole genome shotgun (WGS) entry which is preliminary data.</text>
</comment>
<keyword evidence="2" id="KW-0472">Membrane</keyword>
<accession>A0A399JG31</accession>
<dbReference type="EMBL" id="QQXK01000002">
    <property type="protein sequence ID" value="RII43607.1"/>
    <property type="molecule type" value="Genomic_DNA"/>
</dbReference>
<feature type="transmembrane region" description="Helical" evidence="2">
    <location>
        <begin position="298"/>
        <end position="323"/>
    </location>
</feature>
<name>A0A399JG31_9MICC</name>
<feature type="transmembrane region" description="Helical" evidence="2">
    <location>
        <begin position="213"/>
        <end position="233"/>
    </location>
</feature>
<evidence type="ECO:0000313" key="3">
    <source>
        <dbReference type="EMBL" id="RII43607.1"/>
    </source>
</evidence>
<dbReference type="GO" id="GO:0005886">
    <property type="term" value="C:plasma membrane"/>
    <property type="evidence" value="ECO:0007669"/>
    <property type="project" value="TreeGrafter"/>
</dbReference>
<keyword evidence="4" id="KW-1185">Reference proteome</keyword>
<dbReference type="AlphaFoldDB" id="A0A399JG31"/>
<dbReference type="Proteomes" id="UP000265419">
    <property type="component" value="Unassembled WGS sequence"/>
</dbReference>
<evidence type="ECO:0000256" key="1">
    <source>
        <dbReference type="SAM" id="MobiDB-lite"/>
    </source>
</evidence>
<keyword evidence="2" id="KW-0812">Transmembrane</keyword>
<dbReference type="Pfam" id="PF05656">
    <property type="entry name" value="DUF805"/>
    <property type="match status" value="1"/>
</dbReference>
<dbReference type="InterPro" id="IPR008523">
    <property type="entry name" value="DUF805"/>
</dbReference>
<evidence type="ECO:0000313" key="4">
    <source>
        <dbReference type="Proteomes" id="UP000265419"/>
    </source>
</evidence>
<sequence length="341" mass="34072">MSNTPNHGEPQPGSAPQPGAWGQPVQPPAADAAQAPAQGAPGTPAAPAWGSPSGYGAPQAQAAPGGWDQPAAPTQASPAGWDAPAAAQQPAAQGGRDAPAAAAPAAGAAPSWDQPAAQGNQDWAQSGAAQQGYGAPAYGAPAAGGYSTPGAPGTGGGYAVNYAIPTGLQGGLDGATNPEDLTRPLYGATFGQAIKRFFKNYVNFNGRASRSEFWWVALALGLLQLVPGILYTIGAGQVAATALQYADSNGNITDPQALAAAAAGPASLMMIGGLIMGLISLAIILPLLGLYWRRLHDANFTGLLTLLFLTGIGGIVVLVLCALESKPEGRRFDAAPGYAAY</sequence>
<feature type="transmembrane region" description="Helical" evidence="2">
    <location>
        <begin position="268"/>
        <end position="292"/>
    </location>
</feature>
<organism evidence="3 4">
    <name type="scientific">Galactobacter valiniphilus</name>
    <dbReference type="NCBI Taxonomy" id="2676122"/>
    <lineage>
        <taxon>Bacteria</taxon>
        <taxon>Bacillati</taxon>
        <taxon>Actinomycetota</taxon>
        <taxon>Actinomycetes</taxon>
        <taxon>Micrococcales</taxon>
        <taxon>Micrococcaceae</taxon>
        <taxon>Galactobacter</taxon>
    </lineage>
</organism>
<reference evidence="3 4" key="1">
    <citation type="submission" date="2018-07" db="EMBL/GenBank/DDBJ databases">
        <title>Arthrobacter sp. nov., isolated from raw cow's milk with high bacterial count.</title>
        <authorList>
            <person name="Hahne J."/>
            <person name="Isele D."/>
            <person name="Lipski A."/>
        </authorList>
    </citation>
    <scope>NUCLEOTIDE SEQUENCE [LARGE SCALE GENOMIC DNA]</scope>
    <source>
        <strain evidence="3 4">JZ R-35</strain>
    </source>
</reference>
<dbReference type="PANTHER" id="PTHR34980:SF2">
    <property type="entry name" value="INNER MEMBRANE PROTEIN YHAH-RELATED"/>
    <property type="match status" value="1"/>
</dbReference>
<protein>
    <submittedName>
        <fullName evidence="3">DUF805 domain-containing protein</fullName>
    </submittedName>
</protein>
<feature type="compositionally biased region" description="Low complexity" evidence="1">
    <location>
        <begin position="22"/>
        <end position="112"/>
    </location>
</feature>
<dbReference type="PANTHER" id="PTHR34980">
    <property type="entry name" value="INNER MEMBRANE PROTEIN-RELATED-RELATED"/>
    <property type="match status" value="1"/>
</dbReference>
<feature type="region of interest" description="Disordered" evidence="1">
    <location>
        <begin position="1"/>
        <end position="132"/>
    </location>
</feature>
<proteinExistence type="predicted"/>